<dbReference type="AlphaFoldDB" id="A0A6A0AJE9"/>
<keyword evidence="1" id="KW-0175">Coiled coil</keyword>
<evidence type="ECO:0000313" key="4">
    <source>
        <dbReference type="Proteomes" id="UP000485058"/>
    </source>
</evidence>
<feature type="compositionally biased region" description="Polar residues" evidence="2">
    <location>
        <begin position="87"/>
        <end position="97"/>
    </location>
</feature>
<name>A0A6A0AJE9_HAELA</name>
<dbReference type="Proteomes" id="UP000485058">
    <property type="component" value="Unassembled WGS sequence"/>
</dbReference>
<sequence length="139" mass="14533">MLASAAEVLGVKLAGADLEKEGRALAVEAAADRLGLAQERVTELQGQVVRLKRALTEQQALTVQHANKAKAAEAKLAQLATASQRSELSGIPSSADSNAEACATSASDPEVAQQLAQKSMAYALLHADFQVKAHDLDML</sequence>
<evidence type="ECO:0000313" key="3">
    <source>
        <dbReference type="EMBL" id="GFH33049.1"/>
    </source>
</evidence>
<feature type="coiled-coil region" evidence="1">
    <location>
        <begin position="27"/>
        <end position="61"/>
    </location>
</feature>
<gene>
    <name evidence="3" type="ORF">HaLaN_32360</name>
</gene>
<feature type="non-terminal residue" evidence="3">
    <location>
        <position position="139"/>
    </location>
</feature>
<dbReference type="EMBL" id="BLLF01007652">
    <property type="protein sequence ID" value="GFH33049.1"/>
    <property type="molecule type" value="Genomic_DNA"/>
</dbReference>
<comment type="caution">
    <text evidence="3">The sequence shown here is derived from an EMBL/GenBank/DDBJ whole genome shotgun (WGS) entry which is preliminary data.</text>
</comment>
<proteinExistence type="predicted"/>
<reference evidence="3 4" key="1">
    <citation type="submission" date="2020-02" db="EMBL/GenBank/DDBJ databases">
        <title>Draft genome sequence of Haematococcus lacustris strain NIES-144.</title>
        <authorList>
            <person name="Morimoto D."/>
            <person name="Nakagawa S."/>
            <person name="Yoshida T."/>
            <person name="Sawayama S."/>
        </authorList>
    </citation>
    <scope>NUCLEOTIDE SEQUENCE [LARGE SCALE GENOMIC DNA]</scope>
    <source>
        <strain evidence="3 4">NIES-144</strain>
    </source>
</reference>
<protein>
    <submittedName>
        <fullName evidence="3">Uncharacterized protein</fullName>
    </submittedName>
</protein>
<evidence type="ECO:0000256" key="2">
    <source>
        <dbReference type="SAM" id="MobiDB-lite"/>
    </source>
</evidence>
<feature type="region of interest" description="Disordered" evidence="2">
    <location>
        <begin position="87"/>
        <end position="107"/>
    </location>
</feature>
<keyword evidence="4" id="KW-1185">Reference proteome</keyword>
<evidence type="ECO:0000256" key="1">
    <source>
        <dbReference type="SAM" id="Coils"/>
    </source>
</evidence>
<organism evidence="3 4">
    <name type="scientific">Haematococcus lacustris</name>
    <name type="common">Green alga</name>
    <name type="synonym">Haematococcus pluvialis</name>
    <dbReference type="NCBI Taxonomy" id="44745"/>
    <lineage>
        <taxon>Eukaryota</taxon>
        <taxon>Viridiplantae</taxon>
        <taxon>Chlorophyta</taxon>
        <taxon>core chlorophytes</taxon>
        <taxon>Chlorophyceae</taxon>
        <taxon>CS clade</taxon>
        <taxon>Chlamydomonadales</taxon>
        <taxon>Haematococcaceae</taxon>
        <taxon>Haematococcus</taxon>
    </lineage>
</organism>
<accession>A0A6A0AJE9</accession>